<keyword evidence="5 13" id="KW-0444">Lipid biosynthesis</keyword>
<dbReference type="GO" id="GO:0009029">
    <property type="term" value="F:lipid-A 4'-kinase activity"/>
    <property type="evidence" value="ECO:0007669"/>
    <property type="project" value="UniProtKB-UniRule"/>
</dbReference>
<dbReference type="GO" id="GO:0009244">
    <property type="term" value="P:lipopolysaccharide core region biosynthetic process"/>
    <property type="evidence" value="ECO:0007669"/>
    <property type="project" value="TreeGrafter"/>
</dbReference>
<dbReference type="GO" id="GO:0009245">
    <property type="term" value="P:lipid A biosynthetic process"/>
    <property type="evidence" value="ECO:0007669"/>
    <property type="project" value="UniProtKB-UniRule"/>
</dbReference>
<comment type="pathway">
    <text evidence="2 13">Glycolipid biosynthesis; lipid IV(A) biosynthesis; lipid IV(A) from (3R)-3-hydroxytetradecanoyl-[acyl-carrier-protein] and UDP-N-acetyl-alpha-D-glucosamine: step 6/6.</text>
</comment>
<name>A0A1E3W4N6_9HYPH</name>
<evidence type="ECO:0000256" key="5">
    <source>
        <dbReference type="ARBA" id="ARBA00022516"/>
    </source>
</evidence>
<dbReference type="EMBL" id="LPWG01000004">
    <property type="protein sequence ID" value="ODS00785.1"/>
    <property type="molecule type" value="Genomic_DNA"/>
</dbReference>
<keyword evidence="8 13" id="KW-0547">Nucleotide-binding</keyword>
<feature type="binding site" evidence="13">
    <location>
        <begin position="58"/>
        <end position="65"/>
    </location>
    <ligand>
        <name>ATP</name>
        <dbReference type="ChEBI" id="CHEBI:30616"/>
    </ligand>
</feature>
<protein>
    <recommendedName>
        <fullName evidence="4 13">Tetraacyldisaccharide 4'-kinase</fullName>
        <ecNumber evidence="3 13">2.7.1.130</ecNumber>
    </recommendedName>
    <alternativeName>
        <fullName evidence="12 13">Lipid A 4'-kinase</fullName>
    </alternativeName>
</protein>
<feature type="compositionally biased region" description="Low complexity" evidence="14">
    <location>
        <begin position="203"/>
        <end position="215"/>
    </location>
</feature>
<dbReference type="STRING" id="1774968.AUC68_14555"/>
<evidence type="ECO:0000256" key="8">
    <source>
        <dbReference type="ARBA" id="ARBA00022741"/>
    </source>
</evidence>
<dbReference type="InterPro" id="IPR027417">
    <property type="entry name" value="P-loop_NTPase"/>
</dbReference>
<dbReference type="PANTHER" id="PTHR42724:SF1">
    <property type="entry name" value="TETRAACYLDISACCHARIDE 4'-KINASE, MITOCHONDRIAL-RELATED"/>
    <property type="match status" value="1"/>
</dbReference>
<dbReference type="RefSeq" id="WP_083240361.1">
    <property type="nucleotide sequence ID" value="NZ_LPWG01000004.1"/>
</dbReference>
<dbReference type="InterPro" id="IPR003758">
    <property type="entry name" value="LpxK"/>
</dbReference>
<organism evidence="15 16">
    <name type="scientific">Methyloceanibacter methanicus</name>
    <dbReference type="NCBI Taxonomy" id="1774968"/>
    <lineage>
        <taxon>Bacteria</taxon>
        <taxon>Pseudomonadati</taxon>
        <taxon>Pseudomonadota</taxon>
        <taxon>Alphaproteobacteria</taxon>
        <taxon>Hyphomicrobiales</taxon>
        <taxon>Hyphomicrobiaceae</taxon>
        <taxon>Methyloceanibacter</taxon>
    </lineage>
</organism>
<comment type="similarity">
    <text evidence="13">Belongs to the LpxK family.</text>
</comment>
<evidence type="ECO:0000256" key="2">
    <source>
        <dbReference type="ARBA" id="ARBA00004870"/>
    </source>
</evidence>
<keyword evidence="11 13" id="KW-0443">Lipid metabolism</keyword>
<dbReference type="AlphaFoldDB" id="A0A1E3W4N6"/>
<dbReference type="EC" id="2.7.1.130" evidence="3 13"/>
<sequence length="349" mass="37056">MPLETPSWWYSKRGSLAKIMPGLLAPVAALYGRTAASRLTQEPAYRSRLPVICIGNFTSGGGGKTPTAIAVAKLLKSMGKTPAFLTRGYGGNAKDVVAVAEHDASEVGDEPLLLAAIAPTFVSADRAAGAKAIEQTDADVIVMDDGFQNPGLAKDLSLIVADGASGLGNGRVIPAGPLRAPLAAQMPHATRSWSSARARRATRSPSVSTRPVSRSCARRSRPIATRVGSACCRRIGFAGIARPSKFFATLKSSGARLVASHGFGDHHRFTEKEARRLLDEAEAKKAMLVTTEKDWARLSDEDDDEEDSALAELKKRSRPFPIAITFEDEEAVKALLRDALGSAPPNGDR</sequence>
<feature type="region of interest" description="Disordered" evidence="14">
    <location>
        <begin position="186"/>
        <end position="217"/>
    </location>
</feature>
<evidence type="ECO:0000256" key="12">
    <source>
        <dbReference type="ARBA" id="ARBA00029757"/>
    </source>
</evidence>
<keyword evidence="9 13" id="KW-0418">Kinase</keyword>
<dbReference type="PANTHER" id="PTHR42724">
    <property type="entry name" value="TETRAACYLDISACCHARIDE 4'-KINASE"/>
    <property type="match status" value="1"/>
</dbReference>
<evidence type="ECO:0000256" key="9">
    <source>
        <dbReference type="ARBA" id="ARBA00022777"/>
    </source>
</evidence>
<dbReference type="GO" id="GO:0005524">
    <property type="term" value="F:ATP binding"/>
    <property type="evidence" value="ECO:0007669"/>
    <property type="project" value="UniProtKB-UniRule"/>
</dbReference>
<dbReference type="Pfam" id="PF02606">
    <property type="entry name" value="LpxK"/>
    <property type="match status" value="1"/>
</dbReference>
<comment type="catalytic activity">
    <reaction evidence="13">
        <text>a lipid A disaccharide + ATP = a lipid IVA + ADP + H(+)</text>
        <dbReference type="Rhea" id="RHEA:67840"/>
        <dbReference type="ChEBI" id="CHEBI:15378"/>
        <dbReference type="ChEBI" id="CHEBI:30616"/>
        <dbReference type="ChEBI" id="CHEBI:176343"/>
        <dbReference type="ChEBI" id="CHEBI:176425"/>
        <dbReference type="ChEBI" id="CHEBI:456216"/>
        <dbReference type="EC" id="2.7.1.130"/>
    </reaction>
</comment>
<evidence type="ECO:0000256" key="4">
    <source>
        <dbReference type="ARBA" id="ARBA00016436"/>
    </source>
</evidence>
<keyword evidence="10 13" id="KW-0067">ATP-binding</keyword>
<accession>A0A1E3W4N6</accession>
<dbReference type="NCBIfam" id="TIGR00682">
    <property type="entry name" value="lpxK"/>
    <property type="match status" value="1"/>
</dbReference>
<evidence type="ECO:0000313" key="16">
    <source>
        <dbReference type="Proteomes" id="UP000094501"/>
    </source>
</evidence>
<dbReference type="Proteomes" id="UP000094501">
    <property type="component" value="Unassembled WGS sequence"/>
</dbReference>
<dbReference type="OrthoDB" id="9766423at2"/>
<evidence type="ECO:0000256" key="11">
    <source>
        <dbReference type="ARBA" id="ARBA00023098"/>
    </source>
</evidence>
<evidence type="ECO:0000256" key="14">
    <source>
        <dbReference type="SAM" id="MobiDB-lite"/>
    </source>
</evidence>
<keyword evidence="7 13" id="KW-0808">Transferase</keyword>
<comment type="function">
    <text evidence="1 13">Transfers the gamma-phosphate of ATP to the 4'-position of a tetraacyldisaccharide 1-phosphate intermediate (termed DS-1-P) to form tetraacyldisaccharide 1,4'-bis-phosphate (lipid IVA).</text>
</comment>
<reference evidence="15 16" key="1">
    <citation type="journal article" date="2016" name="Environ. Microbiol.">
        <title>New Methyloceanibacter diversity from North Sea sediments includes methanotroph containing solely the soluble methane monooxygenase.</title>
        <authorList>
            <person name="Vekeman B."/>
            <person name="Kerckhof F.M."/>
            <person name="Cremers G."/>
            <person name="de Vos P."/>
            <person name="Vandamme P."/>
            <person name="Boon N."/>
            <person name="Op den Camp H.J."/>
            <person name="Heylen K."/>
        </authorList>
    </citation>
    <scope>NUCLEOTIDE SEQUENCE [LARGE SCALE GENOMIC DNA]</scope>
    <source>
        <strain evidence="15 16">R-67174</strain>
    </source>
</reference>
<evidence type="ECO:0000313" key="15">
    <source>
        <dbReference type="EMBL" id="ODS00785.1"/>
    </source>
</evidence>
<dbReference type="HAMAP" id="MF_00409">
    <property type="entry name" value="LpxK"/>
    <property type="match status" value="1"/>
</dbReference>
<keyword evidence="6 13" id="KW-0441">Lipid A biosynthesis</keyword>
<evidence type="ECO:0000256" key="10">
    <source>
        <dbReference type="ARBA" id="ARBA00022840"/>
    </source>
</evidence>
<proteinExistence type="inferred from homology"/>
<comment type="caution">
    <text evidence="15">The sequence shown here is derived from an EMBL/GenBank/DDBJ whole genome shotgun (WGS) entry which is preliminary data.</text>
</comment>
<evidence type="ECO:0000256" key="6">
    <source>
        <dbReference type="ARBA" id="ARBA00022556"/>
    </source>
</evidence>
<gene>
    <name evidence="13" type="primary">lpxK</name>
    <name evidence="15" type="ORF">AUC68_14555</name>
</gene>
<evidence type="ECO:0000256" key="13">
    <source>
        <dbReference type="HAMAP-Rule" id="MF_00409"/>
    </source>
</evidence>
<dbReference type="GO" id="GO:0005886">
    <property type="term" value="C:plasma membrane"/>
    <property type="evidence" value="ECO:0007669"/>
    <property type="project" value="TreeGrafter"/>
</dbReference>
<evidence type="ECO:0000256" key="3">
    <source>
        <dbReference type="ARBA" id="ARBA00012071"/>
    </source>
</evidence>
<dbReference type="SUPFAM" id="SSF52540">
    <property type="entry name" value="P-loop containing nucleoside triphosphate hydrolases"/>
    <property type="match status" value="1"/>
</dbReference>
<keyword evidence="16" id="KW-1185">Reference proteome</keyword>
<evidence type="ECO:0000256" key="1">
    <source>
        <dbReference type="ARBA" id="ARBA00002274"/>
    </source>
</evidence>
<evidence type="ECO:0000256" key="7">
    <source>
        <dbReference type="ARBA" id="ARBA00022679"/>
    </source>
</evidence>
<dbReference type="UniPathway" id="UPA00359">
    <property type="reaction ID" value="UER00482"/>
</dbReference>